<keyword evidence="3" id="KW-1185">Reference proteome</keyword>
<dbReference type="Gene3D" id="3.20.20.140">
    <property type="entry name" value="Metal-dependent hydrolases"/>
    <property type="match status" value="1"/>
</dbReference>
<dbReference type="GO" id="GO:0016810">
    <property type="term" value="F:hydrolase activity, acting on carbon-nitrogen (but not peptide) bonds"/>
    <property type="evidence" value="ECO:0007669"/>
    <property type="project" value="InterPro"/>
</dbReference>
<evidence type="ECO:0000313" key="3">
    <source>
        <dbReference type="Proteomes" id="UP000593890"/>
    </source>
</evidence>
<evidence type="ECO:0000313" key="2">
    <source>
        <dbReference type="EMBL" id="BCI60203.1"/>
    </source>
</evidence>
<dbReference type="KEGG" id="sman:C12CBH8_08420"/>
<proteinExistence type="predicted"/>
<gene>
    <name evidence="2" type="ORF">C12CBH8_08420</name>
</gene>
<reference evidence="3" key="1">
    <citation type="submission" date="2020-07" db="EMBL/GenBank/DDBJ databases">
        <title>Complete genome sequencing of Clostridia bacterium strain 12CBH8.</title>
        <authorList>
            <person name="Sakamoto M."/>
            <person name="Murakami T."/>
            <person name="Mori H."/>
        </authorList>
    </citation>
    <scope>NUCLEOTIDE SEQUENCE [LARGE SCALE GENOMIC DNA]</scope>
    <source>
        <strain evidence="3">12CBH8</strain>
    </source>
</reference>
<dbReference type="Pfam" id="PF01979">
    <property type="entry name" value="Amidohydro_1"/>
    <property type="match status" value="1"/>
</dbReference>
<dbReference type="InterPro" id="IPR011059">
    <property type="entry name" value="Metal-dep_hydrolase_composite"/>
</dbReference>
<dbReference type="InterPro" id="IPR006680">
    <property type="entry name" value="Amidohydro-rel"/>
</dbReference>
<dbReference type="RefSeq" id="WP_215533629.1">
    <property type="nucleotide sequence ID" value="NZ_AP023321.1"/>
</dbReference>
<dbReference type="Proteomes" id="UP000593890">
    <property type="component" value="Chromosome"/>
</dbReference>
<sequence>MLIINAKIYTMAGSVVDNGWVQVNGGKIAGVRNMDQPPESSSQTIIDAKGKWLFPGFIDAHTHLGMWEDGLGFEGDDGNEDTDPSTPQLRAVDAINPMDYCFTEALEAGITTVITGPGSANAIGGQMAAIKTMGKRIDDMIVKAPVAMKFALGENPKTSYHGKSQSPVTRMATASIIREQLNKAKRYEEELQAAAKDPELEEPEYDAKCEALIPLFRKEIKAHFHAHRCDDIFTAIRIAKEFDLEYVIVHGTQGHKATDVLVKEEVDVLAGPVLCDRSKPELKDLTPANPGILDRAGIRTAVVTDHPVIPIQYLPLCAGLAVREGMDWESAIRGLTIVPAQICGIDRQVGSIEPGKDADLVLFDGDPLTLKAKPSLVICNGQIVRE</sequence>
<name>A0A7I8D4Q3_9FIRM</name>
<dbReference type="InterPro" id="IPR032466">
    <property type="entry name" value="Metal_Hydrolase"/>
</dbReference>
<feature type="domain" description="Amidohydrolase-related" evidence="1">
    <location>
        <begin position="53"/>
        <end position="384"/>
    </location>
</feature>
<dbReference type="SUPFAM" id="SSF51556">
    <property type="entry name" value="Metallo-dependent hydrolases"/>
    <property type="match status" value="1"/>
</dbReference>
<dbReference type="PANTHER" id="PTHR43135:SF3">
    <property type="entry name" value="ALPHA-D-RIBOSE 1-METHYLPHOSPHONATE 5-TRIPHOSPHATE DIPHOSPHATASE"/>
    <property type="match status" value="1"/>
</dbReference>
<organism evidence="2 3">
    <name type="scientific">Solibaculum mannosilyticum</name>
    <dbReference type="NCBI Taxonomy" id="2780922"/>
    <lineage>
        <taxon>Bacteria</taxon>
        <taxon>Bacillati</taxon>
        <taxon>Bacillota</taxon>
        <taxon>Clostridia</taxon>
        <taxon>Eubacteriales</taxon>
        <taxon>Oscillospiraceae</taxon>
        <taxon>Solibaculum</taxon>
    </lineage>
</organism>
<accession>A0A7I8D4Q3</accession>
<dbReference type="SUPFAM" id="SSF51338">
    <property type="entry name" value="Composite domain of metallo-dependent hydrolases"/>
    <property type="match status" value="1"/>
</dbReference>
<dbReference type="PANTHER" id="PTHR43135">
    <property type="entry name" value="ALPHA-D-RIBOSE 1-METHYLPHOSPHONATE 5-TRIPHOSPHATE DIPHOSPHATASE"/>
    <property type="match status" value="1"/>
</dbReference>
<evidence type="ECO:0000259" key="1">
    <source>
        <dbReference type="Pfam" id="PF01979"/>
    </source>
</evidence>
<dbReference type="AlphaFoldDB" id="A0A7I8D4Q3"/>
<dbReference type="InterPro" id="IPR051781">
    <property type="entry name" value="Metallo-dep_Hydrolase"/>
</dbReference>
<protein>
    <submittedName>
        <fullName evidence="2">Hydrolase</fullName>
    </submittedName>
</protein>
<dbReference type="EMBL" id="AP023321">
    <property type="protein sequence ID" value="BCI60203.1"/>
    <property type="molecule type" value="Genomic_DNA"/>
</dbReference>
<keyword evidence="2" id="KW-0378">Hydrolase</keyword>
<dbReference type="CDD" id="cd01309">
    <property type="entry name" value="Met_dep_hydrolase_C"/>
    <property type="match status" value="1"/>
</dbReference>